<proteinExistence type="predicted"/>
<evidence type="ECO:0000256" key="3">
    <source>
        <dbReference type="ARBA" id="ARBA00022692"/>
    </source>
</evidence>
<evidence type="ECO:0000256" key="5">
    <source>
        <dbReference type="ARBA" id="ARBA00022840"/>
    </source>
</evidence>
<keyword evidence="4" id="KW-0547">Nucleotide-binding</keyword>
<evidence type="ECO:0000259" key="9">
    <source>
        <dbReference type="PROSITE" id="PS50893"/>
    </source>
</evidence>
<dbReference type="EMBL" id="AJTC01000007">
    <property type="protein sequence ID" value="EIJ31774.1"/>
    <property type="molecule type" value="Genomic_DNA"/>
</dbReference>
<evidence type="ECO:0000256" key="1">
    <source>
        <dbReference type="ARBA" id="ARBA00004651"/>
    </source>
</evidence>
<dbReference type="Proteomes" id="UP000003778">
    <property type="component" value="Unassembled WGS sequence"/>
</dbReference>
<dbReference type="PROSITE" id="PS00211">
    <property type="entry name" value="ABC_TRANSPORTER_1"/>
    <property type="match status" value="1"/>
</dbReference>
<protein>
    <submittedName>
        <fullName evidence="11">ABC transporter, ATP-binding protein</fullName>
    </submittedName>
</protein>
<evidence type="ECO:0000256" key="4">
    <source>
        <dbReference type="ARBA" id="ARBA00022741"/>
    </source>
</evidence>
<dbReference type="GO" id="GO:0005524">
    <property type="term" value="F:ATP binding"/>
    <property type="evidence" value="ECO:0007669"/>
    <property type="project" value="UniProtKB-KW"/>
</dbReference>
<evidence type="ECO:0000313" key="11">
    <source>
        <dbReference type="EMBL" id="EIJ31774.1"/>
    </source>
</evidence>
<feature type="domain" description="ABC transporter" evidence="9">
    <location>
        <begin position="349"/>
        <end position="583"/>
    </location>
</feature>
<feature type="transmembrane region" description="Helical" evidence="8">
    <location>
        <begin position="260"/>
        <end position="283"/>
    </location>
</feature>
<dbReference type="PANTHER" id="PTHR24221">
    <property type="entry name" value="ATP-BINDING CASSETTE SUB-FAMILY B"/>
    <property type="match status" value="1"/>
</dbReference>
<evidence type="ECO:0000256" key="7">
    <source>
        <dbReference type="ARBA" id="ARBA00023136"/>
    </source>
</evidence>
<dbReference type="RefSeq" id="WP_005697986.1">
    <property type="nucleotide sequence ID" value="NZ_AJTC01000007.1"/>
</dbReference>
<dbReference type="InterPro" id="IPR003439">
    <property type="entry name" value="ABC_transporter-like_ATP-bd"/>
</dbReference>
<evidence type="ECO:0000256" key="2">
    <source>
        <dbReference type="ARBA" id="ARBA00022475"/>
    </source>
</evidence>
<sequence>MQSYFNPETQRVKSLWQTYHALFVAAQQQQSAFLRCLAFAALSATLFGVAIGLLYPLLLALEQTEAGQSAVIFWSVLCGVLLIASLLFRIWAEYYDTKGDSFLATYQLRRQLGEKLRRVSLAVLSGFRAGELSAVAIQSINEATNYAFSLISILIYGIVTPVSAALCLCFFDYRFGLLIFIIFPLIVPLYLWRRKAFRRGFSILAEANQRLKGETIEFVQGLEILKSTGQTENKQHIFNRVIEDVANIQRIGTKKGERPNLIITSSIQLSLIAVLIVGTFWVISGSAHWVLLATVLILIARISDVLNFFVQMSSLLEIFVISCEKFEKLMALPELAENHGSRLPTDYRIRYEHVRFGYNAEKTILNDINLDIKPNSLNAFVGTSGCGKTTLLRLLLRYADPQSGQITLGGVDIRDFSQEKLMSLISVVFQDVYLFQDSVLNNIRMAKPNATDEEVIHACKLAQCHDFIQALPQGYQTQVNEIGSNFSGGEKQRLAIARAILKDAPILILDEPTASLDTRNELAVQKALDQLVKDKTVLIIAHRLSTIVGAHCIYVLENGSIAEQGTHQTLLEQKGRYAAFWQCQQGNITH</sequence>
<comment type="subcellular location">
    <subcellularLocation>
        <location evidence="1">Cell membrane</location>
        <topology evidence="1">Multi-pass membrane protein</topology>
    </subcellularLocation>
</comment>
<reference evidence="11 12" key="1">
    <citation type="submission" date="2012-04" db="EMBL/GenBank/DDBJ databases">
        <authorList>
            <person name="Durkin A.S."/>
            <person name="McCorrison J."/>
            <person name="Torralba M."/>
            <person name="Gillis M."/>
            <person name="Methe B."/>
            <person name="Sutton G."/>
            <person name="Nelson K.E."/>
        </authorList>
    </citation>
    <scope>NUCLEOTIDE SEQUENCE [LARGE SCALE GENOMIC DNA]</scope>
    <source>
        <strain evidence="11 12">HK2019</strain>
    </source>
</reference>
<dbReference type="InterPro" id="IPR011527">
    <property type="entry name" value="ABC1_TM_dom"/>
</dbReference>
<comment type="caution">
    <text evidence="11">The sequence shown here is derived from an EMBL/GenBank/DDBJ whole genome shotgun (WGS) entry which is preliminary data.</text>
</comment>
<name>A0ABN0EXQ2_HAEPA</name>
<dbReference type="SUPFAM" id="SSF52540">
    <property type="entry name" value="P-loop containing nucleoside triphosphate hydrolases"/>
    <property type="match status" value="1"/>
</dbReference>
<organism evidence="11 12">
    <name type="scientific">Haemophilus parainfluenzae HK2019</name>
    <dbReference type="NCBI Taxonomy" id="1095746"/>
    <lineage>
        <taxon>Bacteria</taxon>
        <taxon>Pseudomonadati</taxon>
        <taxon>Pseudomonadota</taxon>
        <taxon>Gammaproteobacteria</taxon>
        <taxon>Pasteurellales</taxon>
        <taxon>Pasteurellaceae</taxon>
        <taxon>Haemophilus</taxon>
    </lineage>
</organism>
<evidence type="ECO:0000259" key="10">
    <source>
        <dbReference type="PROSITE" id="PS50929"/>
    </source>
</evidence>
<feature type="transmembrane region" description="Helical" evidence="8">
    <location>
        <begin position="289"/>
        <end position="310"/>
    </location>
</feature>
<dbReference type="Gene3D" id="3.40.50.300">
    <property type="entry name" value="P-loop containing nucleotide triphosphate hydrolases"/>
    <property type="match status" value="1"/>
</dbReference>
<dbReference type="PANTHER" id="PTHR24221:SF397">
    <property type="entry name" value="ABC TRANSPORTER, ATP-BINDING TRANSMEMBRANE PROTEIN"/>
    <property type="match status" value="1"/>
</dbReference>
<dbReference type="InterPro" id="IPR036640">
    <property type="entry name" value="ABC1_TM_sf"/>
</dbReference>
<keyword evidence="6 8" id="KW-1133">Transmembrane helix</keyword>
<dbReference type="InterPro" id="IPR017871">
    <property type="entry name" value="ABC_transporter-like_CS"/>
</dbReference>
<dbReference type="InterPro" id="IPR003593">
    <property type="entry name" value="AAA+_ATPase"/>
</dbReference>
<feature type="transmembrane region" description="Helical" evidence="8">
    <location>
        <begin position="173"/>
        <end position="192"/>
    </location>
</feature>
<accession>A0ABN0EXQ2</accession>
<keyword evidence="7 8" id="KW-0472">Membrane</keyword>
<dbReference type="InterPro" id="IPR039421">
    <property type="entry name" value="Type_1_exporter"/>
</dbReference>
<keyword evidence="2" id="KW-1003">Cell membrane</keyword>
<dbReference type="Pfam" id="PF00664">
    <property type="entry name" value="ABC_membrane"/>
    <property type="match status" value="1"/>
</dbReference>
<dbReference type="SMART" id="SM00382">
    <property type="entry name" value="AAA"/>
    <property type="match status" value="1"/>
</dbReference>
<dbReference type="InterPro" id="IPR027417">
    <property type="entry name" value="P-loop_NTPase"/>
</dbReference>
<dbReference type="Pfam" id="PF00005">
    <property type="entry name" value="ABC_tran"/>
    <property type="match status" value="1"/>
</dbReference>
<keyword evidence="5 11" id="KW-0067">ATP-binding</keyword>
<feature type="transmembrane region" description="Helical" evidence="8">
    <location>
        <begin position="146"/>
        <end position="167"/>
    </location>
</feature>
<evidence type="ECO:0000313" key="12">
    <source>
        <dbReference type="Proteomes" id="UP000003778"/>
    </source>
</evidence>
<dbReference type="SUPFAM" id="SSF90123">
    <property type="entry name" value="ABC transporter transmembrane region"/>
    <property type="match status" value="1"/>
</dbReference>
<keyword evidence="12" id="KW-1185">Reference proteome</keyword>
<gene>
    <name evidence="11" type="ORF">HMPREF1119_0520</name>
</gene>
<evidence type="ECO:0000256" key="8">
    <source>
        <dbReference type="SAM" id="Phobius"/>
    </source>
</evidence>
<keyword evidence="3 8" id="KW-0812">Transmembrane</keyword>
<feature type="domain" description="ABC transmembrane type-1" evidence="10">
    <location>
        <begin position="36"/>
        <end position="317"/>
    </location>
</feature>
<evidence type="ECO:0000256" key="6">
    <source>
        <dbReference type="ARBA" id="ARBA00022989"/>
    </source>
</evidence>
<dbReference type="Gene3D" id="1.20.1560.10">
    <property type="entry name" value="ABC transporter type 1, transmembrane domain"/>
    <property type="match status" value="1"/>
</dbReference>
<feature type="transmembrane region" description="Helical" evidence="8">
    <location>
        <begin position="37"/>
        <end position="59"/>
    </location>
</feature>
<feature type="transmembrane region" description="Helical" evidence="8">
    <location>
        <begin position="71"/>
        <end position="92"/>
    </location>
</feature>
<dbReference type="PROSITE" id="PS50893">
    <property type="entry name" value="ABC_TRANSPORTER_2"/>
    <property type="match status" value="1"/>
</dbReference>
<dbReference type="PROSITE" id="PS50929">
    <property type="entry name" value="ABC_TM1F"/>
    <property type="match status" value="1"/>
</dbReference>